<keyword evidence="9 16" id="KW-0460">Magnesium</keyword>
<dbReference type="Pfam" id="PF01820">
    <property type="entry name" value="Dala_Dala_lig_N"/>
    <property type="match status" value="2"/>
</dbReference>
<evidence type="ECO:0000256" key="8">
    <source>
        <dbReference type="ARBA" id="ARBA00022840"/>
    </source>
</evidence>
<keyword evidence="8 17" id="KW-0067">ATP-binding</keyword>
<dbReference type="HAMAP" id="MF_00047">
    <property type="entry name" value="Dala_Dala_lig"/>
    <property type="match status" value="1"/>
</dbReference>
<evidence type="ECO:0000256" key="4">
    <source>
        <dbReference type="ARBA" id="ARBA00022490"/>
    </source>
</evidence>
<comment type="catalytic activity">
    <reaction evidence="14">
        <text>2 D-alanine + ATP = D-alanyl-D-alanine + ADP + phosphate + H(+)</text>
        <dbReference type="Rhea" id="RHEA:11224"/>
        <dbReference type="ChEBI" id="CHEBI:15378"/>
        <dbReference type="ChEBI" id="CHEBI:30616"/>
        <dbReference type="ChEBI" id="CHEBI:43474"/>
        <dbReference type="ChEBI" id="CHEBI:57416"/>
        <dbReference type="ChEBI" id="CHEBI:57822"/>
        <dbReference type="ChEBI" id="CHEBI:456216"/>
        <dbReference type="EC" id="6.3.2.4"/>
    </reaction>
</comment>
<dbReference type="eggNOG" id="COG1181">
    <property type="taxonomic scope" value="Bacteria"/>
</dbReference>
<feature type="active site" evidence="15">
    <location>
        <position position="274"/>
    </location>
</feature>
<dbReference type="InterPro" id="IPR000291">
    <property type="entry name" value="D-Ala_lig_Van_CS"/>
</dbReference>
<dbReference type="PANTHER" id="PTHR23132">
    <property type="entry name" value="D-ALANINE--D-ALANINE LIGASE"/>
    <property type="match status" value="1"/>
</dbReference>
<evidence type="ECO:0000313" key="20">
    <source>
        <dbReference type="Proteomes" id="UP000030635"/>
    </source>
</evidence>
<dbReference type="HOGENOM" id="CLU_039268_1_1_9"/>
<evidence type="ECO:0000256" key="3">
    <source>
        <dbReference type="ARBA" id="ARBA00010871"/>
    </source>
</evidence>
<dbReference type="InterPro" id="IPR011095">
    <property type="entry name" value="Dala_Dala_lig_C"/>
</dbReference>
<dbReference type="NCBIfam" id="TIGR01205">
    <property type="entry name" value="D_ala_D_alaTIGR"/>
    <property type="match status" value="1"/>
</dbReference>
<feature type="active site" evidence="15">
    <location>
        <position position="144"/>
    </location>
</feature>
<dbReference type="SUPFAM" id="SSF56059">
    <property type="entry name" value="Glutathione synthetase ATP-binding domain-like"/>
    <property type="match status" value="1"/>
</dbReference>
<keyword evidence="7 17" id="KW-0547">Nucleotide-binding</keyword>
<dbReference type="UniPathway" id="UPA00219"/>
<proteinExistence type="inferred from homology"/>
<dbReference type="PANTHER" id="PTHR23132:SF23">
    <property type="entry name" value="D-ALANINE--D-ALANINE LIGASE B"/>
    <property type="match status" value="1"/>
</dbReference>
<dbReference type="PROSITE" id="PS00844">
    <property type="entry name" value="DALA_DALA_LIGASE_2"/>
    <property type="match status" value="1"/>
</dbReference>
<comment type="subcellular location">
    <subcellularLocation>
        <location evidence="2 14">Cytoplasm</location>
    </subcellularLocation>
</comment>
<evidence type="ECO:0000256" key="17">
    <source>
        <dbReference type="PROSITE-ProRule" id="PRU00409"/>
    </source>
</evidence>
<dbReference type="GO" id="GO:0005524">
    <property type="term" value="F:ATP binding"/>
    <property type="evidence" value="ECO:0007669"/>
    <property type="project" value="UniProtKB-UniRule"/>
</dbReference>
<evidence type="ECO:0000256" key="10">
    <source>
        <dbReference type="ARBA" id="ARBA00022960"/>
    </source>
</evidence>
<feature type="binding site" evidence="16">
    <location>
        <position position="263"/>
    </location>
    <ligand>
        <name>Mg(2+)</name>
        <dbReference type="ChEBI" id="CHEBI:18420"/>
        <label>1</label>
    </ligand>
</feature>
<evidence type="ECO:0000256" key="1">
    <source>
        <dbReference type="ARBA" id="ARBA00001936"/>
    </source>
</evidence>
<dbReference type="InterPro" id="IPR013815">
    <property type="entry name" value="ATP_grasp_subdomain_1"/>
</dbReference>
<comment type="similarity">
    <text evidence="3 14">Belongs to the D-alanine--D-alanine ligase family.</text>
</comment>
<feature type="binding site" evidence="16">
    <location>
        <position position="265"/>
    </location>
    <ligand>
        <name>Mg(2+)</name>
        <dbReference type="ChEBI" id="CHEBI:18420"/>
        <label>2</label>
    </ligand>
</feature>
<evidence type="ECO:0000256" key="6">
    <source>
        <dbReference type="ARBA" id="ARBA00022723"/>
    </source>
</evidence>
<dbReference type="GO" id="GO:0008716">
    <property type="term" value="F:D-alanine-D-alanine ligase activity"/>
    <property type="evidence" value="ECO:0007669"/>
    <property type="project" value="UniProtKB-UniRule"/>
</dbReference>
<dbReference type="GO" id="GO:0071555">
    <property type="term" value="P:cell wall organization"/>
    <property type="evidence" value="ECO:0007669"/>
    <property type="project" value="UniProtKB-KW"/>
</dbReference>
<keyword evidence="13 14" id="KW-0961">Cell wall biogenesis/degradation</keyword>
<sequence>MKVGVIMGGISSEREISLNSGESILENIDKNKYDVVKIVIDKKEDIINKVREEKIDFALLALHGQFGEDGTVQSVLQVLDIPYSGCGPLSSAACMDKDMSKSLLKAAGIRTAPWINLRSVEEIDYEKIEKLGYPVVIKPTHGGSSVATFIIKEKDEVLHAVEEGFKWDSEVMIEKFIKGEEITCPVFGDEMYPVVAIKPNSEFFDYEAKYKDGGADEFVINLEEELHNEVEKMALDTYRALKCAVYARVDMIITEDKVPYILEVNTLPGMTKNSLLPKSAAGKNISYSGLIDDIIEASLKEKR</sequence>
<dbReference type="EMBL" id="CP006905">
    <property type="protein sequence ID" value="AIY82727.1"/>
    <property type="molecule type" value="Genomic_DNA"/>
</dbReference>
<dbReference type="PROSITE" id="PS00843">
    <property type="entry name" value="DALA_DALA_LIGASE_1"/>
    <property type="match status" value="1"/>
</dbReference>
<name>A0A0A7FT04_9CLOT</name>
<reference evidence="19 20" key="1">
    <citation type="journal article" date="2015" name="Infect. Genet. Evol.">
        <title>Genomic sequences of six botulinum neurotoxin-producing strains representing three clostridial species illustrate the mobility and diversity of botulinum neurotoxin genes.</title>
        <authorList>
            <person name="Smith T.J."/>
            <person name="Hill K.K."/>
            <person name="Xie G."/>
            <person name="Foley B.T."/>
            <person name="Williamson C.H."/>
            <person name="Foster J.T."/>
            <person name="Johnson S.L."/>
            <person name="Chertkov O."/>
            <person name="Teshima H."/>
            <person name="Gibbons H.S."/>
            <person name="Johnsky L.A."/>
            <person name="Karavis M.A."/>
            <person name="Smith L.A."/>
        </authorList>
    </citation>
    <scope>NUCLEOTIDE SEQUENCE [LARGE SCALE GENOMIC DNA]</scope>
    <source>
        <strain evidence="19">Sullivan</strain>
    </source>
</reference>
<organism evidence="19 20">
    <name type="scientific">Clostridium baratii str. Sullivan</name>
    <dbReference type="NCBI Taxonomy" id="1415775"/>
    <lineage>
        <taxon>Bacteria</taxon>
        <taxon>Bacillati</taxon>
        <taxon>Bacillota</taxon>
        <taxon>Clostridia</taxon>
        <taxon>Eubacteriales</taxon>
        <taxon>Clostridiaceae</taxon>
        <taxon>Clostridium</taxon>
    </lineage>
</organism>
<keyword evidence="10 14" id="KW-0133">Cell shape</keyword>
<dbReference type="Gene3D" id="3.30.470.20">
    <property type="entry name" value="ATP-grasp fold, B domain"/>
    <property type="match status" value="1"/>
</dbReference>
<evidence type="ECO:0000256" key="7">
    <source>
        <dbReference type="ARBA" id="ARBA00022741"/>
    </source>
</evidence>
<feature type="binding site" evidence="16">
    <location>
        <position position="263"/>
    </location>
    <ligand>
        <name>Mg(2+)</name>
        <dbReference type="ChEBI" id="CHEBI:18420"/>
        <label>2</label>
    </ligand>
</feature>
<dbReference type="GO" id="GO:0005737">
    <property type="term" value="C:cytoplasm"/>
    <property type="evidence" value="ECO:0007669"/>
    <property type="project" value="UniProtKB-SubCell"/>
</dbReference>
<comment type="pathway">
    <text evidence="14">Cell wall biogenesis; peptidoglycan biosynthesis.</text>
</comment>
<evidence type="ECO:0000256" key="16">
    <source>
        <dbReference type="PIRSR" id="PIRSR039102-3"/>
    </source>
</evidence>
<comment type="cofactor">
    <cofactor evidence="1">
        <name>Mn(2+)</name>
        <dbReference type="ChEBI" id="CHEBI:29035"/>
    </cofactor>
</comment>
<evidence type="ECO:0000256" key="15">
    <source>
        <dbReference type="PIRSR" id="PIRSR039102-1"/>
    </source>
</evidence>
<dbReference type="OrthoDB" id="9813261at2"/>
<dbReference type="InterPro" id="IPR011127">
    <property type="entry name" value="Dala_Dala_lig_N"/>
</dbReference>
<dbReference type="Pfam" id="PF07478">
    <property type="entry name" value="Dala_Dala_lig_C"/>
    <property type="match status" value="1"/>
</dbReference>
<dbReference type="GO" id="GO:0009252">
    <property type="term" value="P:peptidoglycan biosynthetic process"/>
    <property type="evidence" value="ECO:0007669"/>
    <property type="project" value="UniProtKB-UniRule"/>
</dbReference>
<dbReference type="Gene3D" id="3.40.50.20">
    <property type="match status" value="1"/>
</dbReference>
<dbReference type="PROSITE" id="PS50975">
    <property type="entry name" value="ATP_GRASP"/>
    <property type="match status" value="1"/>
</dbReference>
<evidence type="ECO:0000256" key="5">
    <source>
        <dbReference type="ARBA" id="ARBA00022598"/>
    </source>
</evidence>
<feature type="binding site" evidence="16">
    <location>
        <position position="250"/>
    </location>
    <ligand>
        <name>Mg(2+)</name>
        <dbReference type="ChEBI" id="CHEBI:18420"/>
        <label>1</label>
    </ligand>
</feature>
<dbReference type="RefSeq" id="WP_039311203.1">
    <property type="nucleotide sequence ID" value="NZ_CP006905.1"/>
</dbReference>
<keyword evidence="6 16" id="KW-0479">Metal-binding</keyword>
<dbReference type="SUPFAM" id="SSF52440">
    <property type="entry name" value="PreATP-grasp domain"/>
    <property type="match status" value="1"/>
</dbReference>
<dbReference type="Gene3D" id="3.30.1490.20">
    <property type="entry name" value="ATP-grasp fold, A domain"/>
    <property type="match status" value="1"/>
</dbReference>
<keyword evidence="20" id="KW-1185">Reference proteome</keyword>
<evidence type="ECO:0000256" key="12">
    <source>
        <dbReference type="ARBA" id="ARBA00023211"/>
    </source>
</evidence>
<dbReference type="AlphaFoldDB" id="A0A0A7FT04"/>
<dbReference type="GO" id="GO:0008360">
    <property type="term" value="P:regulation of cell shape"/>
    <property type="evidence" value="ECO:0007669"/>
    <property type="project" value="UniProtKB-KW"/>
</dbReference>
<dbReference type="Proteomes" id="UP000030635">
    <property type="component" value="Chromosome"/>
</dbReference>
<evidence type="ECO:0000256" key="13">
    <source>
        <dbReference type="ARBA" id="ARBA00023316"/>
    </source>
</evidence>
<dbReference type="InterPro" id="IPR005905">
    <property type="entry name" value="D_ala_D_ala"/>
</dbReference>
<dbReference type="GO" id="GO:0046872">
    <property type="term" value="F:metal ion binding"/>
    <property type="evidence" value="ECO:0007669"/>
    <property type="project" value="UniProtKB-KW"/>
</dbReference>
<dbReference type="KEGG" id="cbv:U729_353"/>
<dbReference type="PIRSF" id="PIRSF039102">
    <property type="entry name" value="Ddl/VanB"/>
    <property type="match status" value="1"/>
</dbReference>
<feature type="domain" description="ATP-grasp" evidence="18">
    <location>
        <begin position="101"/>
        <end position="296"/>
    </location>
</feature>
<protein>
    <recommendedName>
        <fullName evidence="14">D-alanine--D-alanine ligase</fullName>
        <ecNumber evidence="14">6.3.2.4</ecNumber>
    </recommendedName>
    <alternativeName>
        <fullName evidence="14">D-Ala-D-Ala ligase</fullName>
    </alternativeName>
    <alternativeName>
        <fullName evidence="14">D-alanylalanine synthetase</fullName>
    </alternativeName>
</protein>
<feature type="active site" evidence="15">
    <location>
        <position position="13"/>
    </location>
</feature>
<evidence type="ECO:0000256" key="2">
    <source>
        <dbReference type="ARBA" id="ARBA00004496"/>
    </source>
</evidence>
<keyword evidence="5 14" id="KW-0436">Ligase</keyword>
<dbReference type="FunFam" id="3.40.50.20:FF:000031">
    <property type="entry name" value="D-alanine--D-alanine ligase"/>
    <property type="match status" value="1"/>
</dbReference>
<keyword evidence="12 16" id="KW-0464">Manganese</keyword>
<evidence type="ECO:0000256" key="11">
    <source>
        <dbReference type="ARBA" id="ARBA00022984"/>
    </source>
</evidence>
<dbReference type="EC" id="6.3.2.4" evidence="14"/>
<dbReference type="NCBIfam" id="NF002378">
    <property type="entry name" value="PRK01372.1"/>
    <property type="match status" value="1"/>
</dbReference>
<dbReference type="SMART" id="SM01209">
    <property type="entry name" value="GARS_A"/>
    <property type="match status" value="1"/>
</dbReference>
<evidence type="ECO:0000313" key="19">
    <source>
        <dbReference type="EMBL" id="AIY82727.1"/>
    </source>
</evidence>
<keyword evidence="11 14" id="KW-0573">Peptidoglycan synthesis</keyword>
<dbReference type="InterPro" id="IPR016185">
    <property type="entry name" value="PreATP-grasp_dom_sf"/>
</dbReference>
<comment type="function">
    <text evidence="14">Cell wall formation.</text>
</comment>
<evidence type="ECO:0000259" key="18">
    <source>
        <dbReference type="PROSITE" id="PS50975"/>
    </source>
</evidence>
<dbReference type="STRING" id="1561.NPD11_2650"/>
<evidence type="ECO:0000256" key="14">
    <source>
        <dbReference type="HAMAP-Rule" id="MF_00047"/>
    </source>
</evidence>
<evidence type="ECO:0000256" key="9">
    <source>
        <dbReference type="ARBA" id="ARBA00022842"/>
    </source>
</evidence>
<keyword evidence="4 14" id="KW-0963">Cytoplasm</keyword>
<dbReference type="InterPro" id="IPR011761">
    <property type="entry name" value="ATP-grasp"/>
</dbReference>
<gene>
    <name evidence="14" type="primary">ddl</name>
    <name evidence="19" type="ORF">U729_353</name>
</gene>
<accession>A0A0A7FT04</accession>
<comment type="cofactor">
    <cofactor evidence="16">
        <name>Mg(2+)</name>
        <dbReference type="ChEBI" id="CHEBI:18420"/>
    </cofactor>
    <cofactor evidence="16">
        <name>Mn(2+)</name>
        <dbReference type="ChEBI" id="CHEBI:29035"/>
    </cofactor>
    <text evidence="16">Binds 2 magnesium or manganese ions per subunit.</text>
</comment>